<evidence type="ECO:0000313" key="3">
    <source>
        <dbReference type="Proteomes" id="UP000633619"/>
    </source>
</evidence>
<organism evidence="2 3">
    <name type="scientific">Thermoactinomyces intermedius</name>
    <dbReference type="NCBI Taxonomy" id="2024"/>
    <lineage>
        <taxon>Bacteria</taxon>
        <taxon>Bacillati</taxon>
        <taxon>Bacillota</taxon>
        <taxon>Bacilli</taxon>
        <taxon>Bacillales</taxon>
        <taxon>Thermoactinomycetaceae</taxon>
        <taxon>Thermoactinomyces</taxon>
    </lineage>
</organism>
<dbReference type="EMBL" id="JAECVW010000002">
    <property type="protein sequence ID" value="MBH8594480.1"/>
    <property type="molecule type" value="Genomic_DNA"/>
</dbReference>
<keyword evidence="3" id="KW-1185">Reference proteome</keyword>
<accession>A0A8I1DEA8</accession>
<dbReference type="AlphaFoldDB" id="A0A8I1DEA8"/>
<feature type="region of interest" description="Disordered" evidence="1">
    <location>
        <begin position="1"/>
        <end position="29"/>
    </location>
</feature>
<name>A0A8I1DEA8_THEIN</name>
<evidence type="ECO:0000256" key="1">
    <source>
        <dbReference type="SAM" id="MobiDB-lite"/>
    </source>
</evidence>
<gene>
    <name evidence="2" type="ORF">I8U20_03950</name>
</gene>
<evidence type="ECO:0000313" key="2">
    <source>
        <dbReference type="EMBL" id="MBH8594480.1"/>
    </source>
</evidence>
<sequence length="60" mass="6756">MEKEKTRASGIMRDGWFQGAGKGDGQCSDESGEGGLFYKSFLPSKKTMRKKVKNYMLFVL</sequence>
<proteinExistence type="predicted"/>
<comment type="caution">
    <text evidence="2">The sequence shown here is derived from an EMBL/GenBank/DDBJ whole genome shotgun (WGS) entry which is preliminary data.</text>
</comment>
<dbReference type="Proteomes" id="UP000633619">
    <property type="component" value="Unassembled WGS sequence"/>
</dbReference>
<protein>
    <submittedName>
        <fullName evidence="2">Uncharacterized protein</fullName>
    </submittedName>
</protein>
<dbReference type="RefSeq" id="WP_181731727.1">
    <property type="nucleotide sequence ID" value="NZ_JACEIR010000003.1"/>
</dbReference>
<reference evidence="2 3" key="1">
    <citation type="submission" date="2020-12" db="EMBL/GenBank/DDBJ databases">
        <title>WGS of Thermoactinomyces spp.</title>
        <authorList>
            <person name="Cheng K."/>
        </authorList>
    </citation>
    <scope>NUCLEOTIDE SEQUENCE [LARGE SCALE GENOMIC DNA]</scope>
    <source>
        <strain evidence="3">CICC 10671\DSM 43846</strain>
    </source>
</reference>